<gene>
    <name evidence="1" type="ORF">SDC9_159178</name>
</gene>
<proteinExistence type="predicted"/>
<evidence type="ECO:0000313" key="1">
    <source>
        <dbReference type="EMBL" id="MPN11870.1"/>
    </source>
</evidence>
<accession>A0A645FD41</accession>
<name>A0A645FD41_9ZZZZ</name>
<dbReference type="EMBL" id="VSSQ01058143">
    <property type="protein sequence ID" value="MPN11870.1"/>
    <property type="molecule type" value="Genomic_DNA"/>
</dbReference>
<reference evidence="1" key="1">
    <citation type="submission" date="2019-08" db="EMBL/GenBank/DDBJ databases">
        <authorList>
            <person name="Kucharzyk K."/>
            <person name="Murdoch R.W."/>
            <person name="Higgins S."/>
            <person name="Loffler F."/>
        </authorList>
    </citation>
    <scope>NUCLEOTIDE SEQUENCE</scope>
</reference>
<dbReference type="AlphaFoldDB" id="A0A645FD41"/>
<sequence>MALSDRSMERILPQYPFMLVPQFFAHNYDMAFPAKGRTFHHGDYSADPLCAVAVYAVAD</sequence>
<organism evidence="1">
    <name type="scientific">bioreactor metagenome</name>
    <dbReference type="NCBI Taxonomy" id="1076179"/>
    <lineage>
        <taxon>unclassified sequences</taxon>
        <taxon>metagenomes</taxon>
        <taxon>ecological metagenomes</taxon>
    </lineage>
</organism>
<comment type="caution">
    <text evidence="1">The sequence shown here is derived from an EMBL/GenBank/DDBJ whole genome shotgun (WGS) entry which is preliminary data.</text>
</comment>
<protein>
    <submittedName>
        <fullName evidence="1">Uncharacterized protein</fullName>
    </submittedName>
</protein>